<evidence type="ECO:0000313" key="2">
    <source>
        <dbReference type="Proteomes" id="UP000064967"/>
    </source>
</evidence>
<dbReference type="KEGG" id="llu:AKJ09_06772"/>
<evidence type="ECO:0000313" key="1">
    <source>
        <dbReference type="EMBL" id="AKV00109.1"/>
    </source>
</evidence>
<organism evidence="1 2">
    <name type="scientific">Labilithrix luteola</name>
    <dbReference type="NCBI Taxonomy" id="1391654"/>
    <lineage>
        <taxon>Bacteria</taxon>
        <taxon>Pseudomonadati</taxon>
        <taxon>Myxococcota</taxon>
        <taxon>Polyangia</taxon>
        <taxon>Polyangiales</taxon>
        <taxon>Labilitrichaceae</taxon>
        <taxon>Labilithrix</taxon>
    </lineage>
</organism>
<reference evidence="1 2" key="1">
    <citation type="submission" date="2015-08" db="EMBL/GenBank/DDBJ databases">
        <authorList>
            <person name="Babu N.S."/>
            <person name="Beckwith C.J."/>
            <person name="Beseler K.G."/>
            <person name="Brison A."/>
            <person name="Carone J.V."/>
            <person name="Caskin T.P."/>
            <person name="Diamond M."/>
            <person name="Durham M.E."/>
            <person name="Foxe J.M."/>
            <person name="Go M."/>
            <person name="Henderson B.A."/>
            <person name="Jones I.B."/>
            <person name="McGettigan J.A."/>
            <person name="Micheletti S.J."/>
            <person name="Nasrallah M.E."/>
            <person name="Ortiz D."/>
            <person name="Piller C.R."/>
            <person name="Privatt S.R."/>
            <person name="Schneider S.L."/>
            <person name="Sharp S."/>
            <person name="Smith T.C."/>
            <person name="Stanton J.D."/>
            <person name="Ullery H.E."/>
            <person name="Wilson R.J."/>
            <person name="Serrano M.G."/>
            <person name="Buck G."/>
            <person name="Lee V."/>
            <person name="Wang Y."/>
            <person name="Carvalho R."/>
            <person name="Voegtly L."/>
            <person name="Shi R."/>
            <person name="Duckworth R."/>
            <person name="Johnson A."/>
            <person name="Loviza R."/>
            <person name="Walstead R."/>
            <person name="Shah Z."/>
            <person name="Kiflezghi M."/>
            <person name="Wade K."/>
            <person name="Ball S.L."/>
            <person name="Bradley K.W."/>
            <person name="Asai D.J."/>
            <person name="Bowman C.A."/>
            <person name="Russell D.A."/>
            <person name="Pope W.H."/>
            <person name="Jacobs-Sera D."/>
            <person name="Hendrix R.W."/>
            <person name="Hatfull G.F."/>
        </authorList>
    </citation>
    <scope>NUCLEOTIDE SEQUENCE [LARGE SCALE GENOMIC DNA]</scope>
    <source>
        <strain evidence="1 2">DSM 27648</strain>
    </source>
</reference>
<gene>
    <name evidence="1" type="ORF">AKJ09_06772</name>
</gene>
<accession>A0A0K1Q2W0</accession>
<dbReference type="AlphaFoldDB" id="A0A0K1Q2W0"/>
<protein>
    <submittedName>
        <fullName evidence="1">Uncharacterized protein</fullName>
    </submittedName>
</protein>
<name>A0A0K1Q2W0_9BACT</name>
<dbReference type="Proteomes" id="UP000064967">
    <property type="component" value="Chromosome"/>
</dbReference>
<keyword evidence="2" id="KW-1185">Reference proteome</keyword>
<proteinExistence type="predicted"/>
<sequence>MSNMHGPNASGLAIEILGMLGRNDSRHVVLATELDARKQSGCNKQTSHWRTLA</sequence>
<dbReference type="EMBL" id="CP012333">
    <property type="protein sequence ID" value="AKV00109.1"/>
    <property type="molecule type" value="Genomic_DNA"/>
</dbReference>